<dbReference type="Proteomes" id="UP000829455">
    <property type="component" value="Chromosome"/>
</dbReference>
<protein>
    <recommendedName>
        <fullName evidence="7">Periplasmic protein</fullName>
    </recommendedName>
</protein>
<evidence type="ECO:0008006" key="7">
    <source>
        <dbReference type="Google" id="ProtNLM"/>
    </source>
</evidence>
<name>A0AA36XMS1_9NEIS</name>
<accession>A0AA36XMS1</accession>
<keyword evidence="1" id="KW-0175">Coiled coil</keyword>
<reference evidence="4 6" key="2">
    <citation type="submission" date="2022-03" db="EMBL/GenBank/DDBJ databases">
        <title>Genome sequencing of Neisseria macacae.</title>
        <authorList>
            <person name="Baek M.-G."/>
        </authorList>
    </citation>
    <scope>NUCLEOTIDE SEQUENCE [LARGE SCALE GENOMIC DNA]</scope>
    <source>
        <strain evidence="4 6">ATCC 33926</strain>
    </source>
</reference>
<proteinExistence type="predicted"/>
<dbReference type="RefSeq" id="WP_003759290.1">
    <property type="nucleotide sequence ID" value="NZ_CP094241.1"/>
</dbReference>
<feature type="signal peptide" evidence="2">
    <location>
        <begin position="1"/>
        <end position="23"/>
    </location>
</feature>
<evidence type="ECO:0000313" key="3">
    <source>
        <dbReference type="EMBL" id="EGQ78117.1"/>
    </source>
</evidence>
<evidence type="ECO:0000256" key="2">
    <source>
        <dbReference type="SAM" id="SignalP"/>
    </source>
</evidence>
<evidence type="ECO:0000256" key="1">
    <source>
        <dbReference type="SAM" id="Coils"/>
    </source>
</evidence>
<organism evidence="3 5">
    <name type="scientific">Neisseria macacae ATCC 33926</name>
    <dbReference type="NCBI Taxonomy" id="997348"/>
    <lineage>
        <taxon>Bacteria</taxon>
        <taxon>Pseudomonadati</taxon>
        <taxon>Pseudomonadota</taxon>
        <taxon>Betaproteobacteria</taxon>
        <taxon>Neisseriales</taxon>
        <taxon>Neisseriaceae</taxon>
        <taxon>Neisseria</taxon>
    </lineage>
</organism>
<feature type="chain" id="PRO_5041367732" description="Periplasmic protein" evidence="2">
    <location>
        <begin position="24"/>
        <end position="214"/>
    </location>
</feature>
<keyword evidence="2" id="KW-0732">Signal</keyword>
<gene>
    <name evidence="3" type="ORF">HMPREF9418_0342</name>
    <name evidence="4" type="ORF">MON40_11480</name>
</gene>
<dbReference type="AlphaFoldDB" id="A0AA36XMS1"/>
<reference evidence="3 5" key="1">
    <citation type="submission" date="2011-05" db="EMBL/GenBank/DDBJ databases">
        <authorList>
            <person name="Muzny D."/>
            <person name="Qin X."/>
            <person name="Deng J."/>
            <person name="Jiang H."/>
            <person name="Liu Y."/>
            <person name="Qu J."/>
            <person name="Song X.-Z."/>
            <person name="Zhang L."/>
            <person name="Thornton R."/>
            <person name="Coyle M."/>
            <person name="Francisco L."/>
            <person name="Jackson L."/>
            <person name="Javaid M."/>
            <person name="Korchina V."/>
            <person name="Kovar C."/>
            <person name="Mata R."/>
            <person name="Mathew T."/>
            <person name="Ngo R."/>
            <person name="Nguyen L."/>
            <person name="Nguyen N."/>
            <person name="Okwuonu G."/>
            <person name="Ongeri F."/>
            <person name="Pham C."/>
            <person name="Simmons D."/>
            <person name="Wilczek-Boney K."/>
            <person name="Hale W."/>
            <person name="Jakkamsetti A."/>
            <person name="Pham P."/>
            <person name="Ruth R."/>
            <person name="San Lucas F."/>
            <person name="Warren J."/>
            <person name="Zhang J."/>
            <person name="Zhao Z."/>
            <person name="Zhou C."/>
            <person name="Zhu D."/>
            <person name="Lee S."/>
            <person name="Bess C."/>
            <person name="Blankenburg K."/>
            <person name="Forbes L."/>
            <person name="Fu Q."/>
            <person name="Gubbala S."/>
            <person name="Hirani K."/>
            <person name="Jayaseelan J.C."/>
            <person name="Lara F."/>
            <person name="Munidasa M."/>
            <person name="Palculict T."/>
            <person name="Patil S."/>
            <person name="Pu L.-L."/>
            <person name="Saada N."/>
            <person name="Tang L."/>
            <person name="Weissenberger G."/>
            <person name="Zhu Y."/>
            <person name="Hemphill L."/>
            <person name="Shang Y."/>
            <person name="Youmans B."/>
            <person name="Ayvaz T."/>
            <person name="Ross M."/>
            <person name="Santibanez J."/>
            <person name="Aqrawi P."/>
            <person name="Gross S."/>
            <person name="Joshi V."/>
            <person name="Fowler G."/>
            <person name="Nazareth L."/>
            <person name="Reid J."/>
            <person name="Worley K."/>
            <person name="Petrosino J."/>
            <person name="Highlander S."/>
            <person name="Gibbs R."/>
        </authorList>
    </citation>
    <scope>NUCLEOTIDE SEQUENCE [LARGE SCALE GENOMIC DNA]</scope>
    <source>
        <strain evidence="3 5">ATCC 33926</strain>
    </source>
</reference>
<dbReference type="EMBL" id="AFQE01000022">
    <property type="protein sequence ID" value="EGQ78117.1"/>
    <property type="molecule type" value="Genomic_DNA"/>
</dbReference>
<dbReference type="Proteomes" id="UP000004982">
    <property type="component" value="Unassembled WGS sequence"/>
</dbReference>
<keyword evidence="6" id="KW-1185">Reference proteome</keyword>
<evidence type="ECO:0000313" key="4">
    <source>
        <dbReference type="EMBL" id="UNV84610.1"/>
    </source>
</evidence>
<evidence type="ECO:0000313" key="5">
    <source>
        <dbReference type="Proteomes" id="UP000004982"/>
    </source>
</evidence>
<feature type="coiled-coil region" evidence="1">
    <location>
        <begin position="158"/>
        <end position="211"/>
    </location>
</feature>
<sequence>MKPIFYRLILAFGLGSAALSAQAGYICKVDGNAVFTEKKIGNDCTESHTDGTANVSPEEAGRAVPERVDLKEALGEAAPEPGDIKVLPRTTGGSVTNTAEAANPRLDIKLRNGKLGEATSVGDLKAAKARAAELNRKAKILPAPILPASKPKPQLTRKQILENEVRNEQVALVRAQAQLNVAKKKGDQAKISRLTQAVNDRQANIRAIESEMKR</sequence>
<dbReference type="EMBL" id="CP094241">
    <property type="protein sequence ID" value="UNV84610.1"/>
    <property type="molecule type" value="Genomic_DNA"/>
</dbReference>
<evidence type="ECO:0000313" key="6">
    <source>
        <dbReference type="Proteomes" id="UP000829455"/>
    </source>
</evidence>